<dbReference type="InterPro" id="IPR011990">
    <property type="entry name" value="TPR-like_helical_dom_sf"/>
</dbReference>
<evidence type="ECO:0000259" key="6">
    <source>
        <dbReference type="Pfam" id="PF07980"/>
    </source>
</evidence>
<evidence type="ECO:0000259" key="7">
    <source>
        <dbReference type="Pfam" id="PF14322"/>
    </source>
</evidence>
<keyword evidence="9" id="KW-1185">Reference proteome</keyword>
<keyword evidence="5" id="KW-0998">Cell outer membrane</keyword>
<dbReference type="InterPro" id="IPR012944">
    <property type="entry name" value="SusD_RagB_dom"/>
</dbReference>
<accession>A0A1M5H018</accession>
<dbReference type="PROSITE" id="PS51257">
    <property type="entry name" value="PROKAR_LIPOPROTEIN"/>
    <property type="match status" value="1"/>
</dbReference>
<organism evidence="8 9">
    <name type="scientific">Pedobacter caeni</name>
    <dbReference type="NCBI Taxonomy" id="288992"/>
    <lineage>
        <taxon>Bacteria</taxon>
        <taxon>Pseudomonadati</taxon>
        <taxon>Bacteroidota</taxon>
        <taxon>Sphingobacteriia</taxon>
        <taxon>Sphingobacteriales</taxon>
        <taxon>Sphingobacteriaceae</taxon>
        <taxon>Pedobacter</taxon>
    </lineage>
</organism>
<dbReference type="EMBL" id="FQUQ01000004">
    <property type="protein sequence ID" value="SHG09284.1"/>
    <property type="molecule type" value="Genomic_DNA"/>
</dbReference>
<evidence type="ECO:0000313" key="8">
    <source>
        <dbReference type="EMBL" id="SHG09284.1"/>
    </source>
</evidence>
<evidence type="ECO:0000256" key="3">
    <source>
        <dbReference type="ARBA" id="ARBA00022729"/>
    </source>
</evidence>
<evidence type="ECO:0000313" key="9">
    <source>
        <dbReference type="Proteomes" id="UP000184287"/>
    </source>
</evidence>
<dbReference type="AlphaFoldDB" id="A0A1M5H018"/>
<sequence length="481" mass="54227">MIKDKTQKIGLVIICLLFVLASCKKIIDRDIIQSPTAANAFRAPSDINHGLAGAYNMLRTFLPDQVFLFGDIQADNFNKAKNVGSRMETDLQRRAGVNDLIQAGAGNWNGYYTTISQCNLILEKIPTISGYTAGEKERYLGEARFLRALSYFYLVRLYGGVPLIMKSVDISNVGRSTQEEIFKAISDDLDAAISNLEVSYSNADRAVRADKGAAKAIKAHLMGWMHKYDECEKLCNEVITSGKYSLVRDSTALLNIFVGKSPEGIFELDFDSKNNELQKNKMYNRTLGRPWYKDQSDGGGGTDEYVLGFTPAVRAVLFPKGVRDIRRDVWFIKSTWDSEILYFGKYRTLKAQGDTTSQNINESNLIITRLSDIILLRAEALDALNRPGEAMTELNKIRERAKRPNYTGGGILADTILLERRKELMGEGQYFFDLVRTRKMAKLHSKIKQADWYEKGAWLLPISSSIIAASNYVITQNEFWK</sequence>
<feature type="domain" description="RagB/SusD" evidence="6">
    <location>
        <begin position="341"/>
        <end position="444"/>
    </location>
</feature>
<dbReference type="Pfam" id="PF07980">
    <property type="entry name" value="SusD_RagB"/>
    <property type="match status" value="1"/>
</dbReference>
<dbReference type="InterPro" id="IPR033985">
    <property type="entry name" value="SusD-like_N"/>
</dbReference>
<name>A0A1M5H018_9SPHI</name>
<keyword evidence="3" id="KW-0732">Signal</keyword>
<evidence type="ECO:0000256" key="4">
    <source>
        <dbReference type="ARBA" id="ARBA00023136"/>
    </source>
</evidence>
<dbReference type="CDD" id="cd08977">
    <property type="entry name" value="SusD"/>
    <property type="match status" value="1"/>
</dbReference>
<dbReference type="Gene3D" id="1.25.40.390">
    <property type="match status" value="1"/>
</dbReference>
<comment type="similarity">
    <text evidence="2">Belongs to the SusD family.</text>
</comment>
<proteinExistence type="inferred from homology"/>
<dbReference type="RefSeq" id="WP_073233115.1">
    <property type="nucleotide sequence ID" value="NZ_FQUQ01000004.1"/>
</dbReference>
<keyword evidence="4" id="KW-0472">Membrane</keyword>
<comment type="subcellular location">
    <subcellularLocation>
        <location evidence="1">Cell outer membrane</location>
    </subcellularLocation>
</comment>
<dbReference type="SUPFAM" id="SSF48452">
    <property type="entry name" value="TPR-like"/>
    <property type="match status" value="1"/>
</dbReference>
<evidence type="ECO:0000256" key="1">
    <source>
        <dbReference type="ARBA" id="ARBA00004442"/>
    </source>
</evidence>
<dbReference type="STRING" id="288992.SAMN04488522_104443"/>
<dbReference type="Proteomes" id="UP000184287">
    <property type="component" value="Unassembled WGS sequence"/>
</dbReference>
<evidence type="ECO:0000256" key="5">
    <source>
        <dbReference type="ARBA" id="ARBA00023237"/>
    </source>
</evidence>
<dbReference type="GO" id="GO:0009279">
    <property type="term" value="C:cell outer membrane"/>
    <property type="evidence" value="ECO:0007669"/>
    <property type="project" value="UniProtKB-SubCell"/>
</dbReference>
<gene>
    <name evidence="8" type="ORF">SAMN04488522_104443</name>
</gene>
<reference evidence="9" key="1">
    <citation type="submission" date="2016-11" db="EMBL/GenBank/DDBJ databases">
        <authorList>
            <person name="Varghese N."/>
            <person name="Submissions S."/>
        </authorList>
    </citation>
    <scope>NUCLEOTIDE SEQUENCE [LARGE SCALE GENOMIC DNA]</scope>
    <source>
        <strain evidence="9">DSM 16990</strain>
    </source>
</reference>
<feature type="domain" description="SusD-like N-terminal" evidence="7">
    <location>
        <begin position="102"/>
        <end position="219"/>
    </location>
</feature>
<dbReference type="OrthoDB" id="9773740at2"/>
<dbReference type="Pfam" id="PF14322">
    <property type="entry name" value="SusD-like_3"/>
    <property type="match status" value="1"/>
</dbReference>
<protein>
    <submittedName>
        <fullName evidence="8">SusD family protein</fullName>
    </submittedName>
</protein>
<evidence type="ECO:0000256" key="2">
    <source>
        <dbReference type="ARBA" id="ARBA00006275"/>
    </source>
</evidence>